<evidence type="ECO:0000313" key="4">
    <source>
        <dbReference type="Proteomes" id="UP000222564"/>
    </source>
</evidence>
<gene>
    <name evidence="3" type="ORF">P378_01965</name>
</gene>
<dbReference type="Pfam" id="PF03787">
    <property type="entry name" value="RAMPs"/>
    <property type="match status" value="2"/>
</dbReference>
<dbReference type="EMBL" id="AWQQ01000017">
    <property type="protein sequence ID" value="PHJ39632.1"/>
    <property type="molecule type" value="Genomic_DNA"/>
</dbReference>
<comment type="caution">
    <text evidence="3">The sequence shown here is derived from an EMBL/GenBank/DDBJ whole genome shotgun (WGS) entry which is preliminary data.</text>
</comment>
<dbReference type="GO" id="GO:0051607">
    <property type="term" value="P:defense response to virus"/>
    <property type="evidence" value="ECO:0007669"/>
    <property type="project" value="UniProtKB-KW"/>
</dbReference>
<dbReference type="InterPro" id="IPR005537">
    <property type="entry name" value="RAMP_III_fam"/>
</dbReference>
<feature type="domain" description="CRISPR type III-associated protein" evidence="2">
    <location>
        <begin position="10"/>
        <end position="194"/>
    </location>
</feature>
<evidence type="ECO:0000256" key="1">
    <source>
        <dbReference type="ARBA" id="ARBA00023118"/>
    </source>
</evidence>
<evidence type="ECO:0000313" key="3">
    <source>
        <dbReference type="EMBL" id="PHJ39632.1"/>
    </source>
</evidence>
<protein>
    <recommendedName>
        <fullName evidence="2">CRISPR type III-associated protein domain-containing protein</fullName>
    </recommendedName>
</protein>
<organism evidence="3 4">
    <name type="scientific">Desulforamulus profundi</name>
    <dbReference type="NCBI Taxonomy" id="1383067"/>
    <lineage>
        <taxon>Bacteria</taxon>
        <taxon>Bacillati</taxon>
        <taxon>Bacillota</taxon>
        <taxon>Clostridia</taxon>
        <taxon>Eubacteriales</taxon>
        <taxon>Peptococcaceae</taxon>
        <taxon>Desulforamulus</taxon>
    </lineage>
</organism>
<feature type="domain" description="CRISPR type III-associated protein" evidence="2">
    <location>
        <begin position="287"/>
        <end position="411"/>
    </location>
</feature>
<reference evidence="3 4" key="1">
    <citation type="submission" date="2013-09" db="EMBL/GenBank/DDBJ databases">
        <title>Biodegradation of hydrocarbons in the deep terrestrial subsurface : characterization of a microbial consortium composed of two Desulfotomaculum species originating from a deep geological formation.</title>
        <authorList>
            <person name="Aullo T."/>
            <person name="Berlendis S."/>
            <person name="Lascourreges J.-F."/>
            <person name="Dessort D."/>
            <person name="Saint-Laurent S."/>
            <person name="Schraauwers B."/>
            <person name="Mas J."/>
            <person name="Magot M."/>
            <person name="Ranchou-Peyruse A."/>
        </authorList>
    </citation>
    <scope>NUCLEOTIDE SEQUENCE [LARGE SCALE GENOMIC DNA]</scope>
    <source>
        <strain evidence="3 4">Bs107</strain>
    </source>
</reference>
<sequence>MDRILLAANLTLATQLHVGSGDDSPLCDAMIYRRPDSALIIPGSSVAGALRGRATRLFSSLRGEKKCLSLSGITDRECDCPTCAMFGNIYPDAGSSNNRLSAKILVHDMEIQLADGTSIRDGVGINRVSRTSNSAAAAKYDYETVARGAQLVLRMEATGLTDKEEVLLAALLAEIGEGRIRFGGKSSRGLGRVSLDNVAAWRLPQCTPAQWTQFYALLTSDDWFLQGGQEIANWFSRRLEEARRLFAGSDDTFLIISGTLRFKEGFLTKESFLTVESPYDSFPLLVTERGKRRTCLPGSSLRGVLRFQTERIGRTLAELNNLAGWLVACDPLAAGESEPGRSCSRRPDKKNGNECLACKLFGSMHAGSRLKISDAWEIEAGKFYLQDYLAVDRFTGGGSEGKKFDSVYTYRPSYYIEILFEEPEAWELGWLLLTCGT</sequence>
<name>A0A2C6MII2_9FIRM</name>
<keyword evidence="1" id="KW-0051">Antiviral defense</keyword>
<proteinExistence type="predicted"/>
<dbReference type="OrthoDB" id="1063910at2"/>
<dbReference type="Proteomes" id="UP000222564">
    <property type="component" value="Unassembled WGS sequence"/>
</dbReference>
<accession>A0A2C6MII2</accession>
<dbReference type="InterPro" id="IPR052216">
    <property type="entry name" value="CRISPR_Csm3_endoribonuclease"/>
</dbReference>
<evidence type="ECO:0000259" key="2">
    <source>
        <dbReference type="Pfam" id="PF03787"/>
    </source>
</evidence>
<dbReference type="RefSeq" id="WP_099082062.1">
    <property type="nucleotide sequence ID" value="NZ_AWQQ01000017.1"/>
</dbReference>
<keyword evidence="4" id="KW-1185">Reference proteome</keyword>
<dbReference type="AlphaFoldDB" id="A0A2C6MII2"/>
<dbReference type="PANTHER" id="PTHR35579:SF3">
    <property type="entry name" value="CRISPR SYSTEM CMS ENDORIBONUCLEASE CSM3"/>
    <property type="match status" value="1"/>
</dbReference>
<dbReference type="PANTHER" id="PTHR35579">
    <property type="entry name" value="CRISPR SYSTEM CMS ENDORIBONUCLEASE CSM3"/>
    <property type="match status" value="1"/>
</dbReference>